<feature type="compositionally biased region" description="Low complexity" evidence="1">
    <location>
        <begin position="196"/>
        <end position="230"/>
    </location>
</feature>
<sequence length="449" mass="48557">MSNLFLLLCILTIVKLAKFALRLLNAFRMIFFLRVRPCGRKMMRPSNVLIGMLGMFLIFGLPRESCAWDKGTSSNASTTMSATTETVKPMVSTTAPTTPSTPSNSTTPETTTTPAPPSHVWYSFSGDIDLAELSKVLKNVTGTAQVEDSRPGVSTGGQFPQFSITGNQIETTTDIMKQNGSFTGVVASLKFISNSPPTNSTTTTLPTSTPSATTTATSATTQPVSSTTTTPPTPCVLPFKYKVLIFISMCILVIFILGLLSVLCSSGSWRCEELKTSCAIWKSNMRARYSRRRMRLTVNPFLSRFRNADNPAAHQNYPGADDDVNHIFSGDYKTSRIRRDSVAATLAAESQNEIPDSETTVGRVARHHRKHRKGRRGHRRHGHGGRSFGDGGYGPPQDSGYGPLGGGIGFSGGNSGLPHFGPFPDLPPPPPPGYDEEVVSFDMNEADSC</sequence>
<name>A0A226EEV7_FOLCA</name>
<comment type="caution">
    <text evidence="3">The sequence shown here is derived from an EMBL/GenBank/DDBJ whole genome shotgun (WGS) entry which is preliminary data.</text>
</comment>
<dbReference type="STRING" id="158441.A0A226EEV7"/>
<feature type="region of interest" description="Disordered" evidence="1">
    <location>
        <begin position="196"/>
        <end position="231"/>
    </location>
</feature>
<dbReference type="EMBL" id="LNIX01000004">
    <property type="protein sequence ID" value="OXA55216.1"/>
    <property type="molecule type" value="Genomic_DNA"/>
</dbReference>
<feature type="region of interest" description="Disordered" evidence="1">
    <location>
        <begin position="72"/>
        <end position="118"/>
    </location>
</feature>
<evidence type="ECO:0000256" key="1">
    <source>
        <dbReference type="SAM" id="MobiDB-lite"/>
    </source>
</evidence>
<evidence type="ECO:0000256" key="2">
    <source>
        <dbReference type="SAM" id="Phobius"/>
    </source>
</evidence>
<keyword evidence="2" id="KW-0472">Membrane</keyword>
<dbReference type="Proteomes" id="UP000198287">
    <property type="component" value="Unassembled WGS sequence"/>
</dbReference>
<keyword evidence="2" id="KW-0812">Transmembrane</keyword>
<keyword evidence="2" id="KW-1133">Transmembrane helix</keyword>
<feature type="transmembrane region" description="Helical" evidence="2">
    <location>
        <begin position="43"/>
        <end position="61"/>
    </location>
</feature>
<protein>
    <submittedName>
        <fullName evidence="3">Uncharacterized protein</fullName>
    </submittedName>
</protein>
<feature type="compositionally biased region" description="Basic residues" evidence="1">
    <location>
        <begin position="364"/>
        <end position="384"/>
    </location>
</feature>
<feature type="compositionally biased region" description="Gly residues" evidence="1">
    <location>
        <begin position="402"/>
        <end position="415"/>
    </location>
</feature>
<organism evidence="3 4">
    <name type="scientific">Folsomia candida</name>
    <name type="common">Springtail</name>
    <dbReference type="NCBI Taxonomy" id="158441"/>
    <lineage>
        <taxon>Eukaryota</taxon>
        <taxon>Metazoa</taxon>
        <taxon>Ecdysozoa</taxon>
        <taxon>Arthropoda</taxon>
        <taxon>Hexapoda</taxon>
        <taxon>Collembola</taxon>
        <taxon>Entomobryomorpha</taxon>
        <taxon>Isotomoidea</taxon>
        <taxon>Isotomidae</taxon>
        <taxon>Proisotominae</taxon>
        <taxon>Folsomia</taxon>
    </lineage>
</organism>
<gene>
    <name evidence="3" type="ORF">Fcan01_09929</name>
</gene>
<evidence type="ECO:0000313" key="4">
    <source>
        <dbReference type="Proteomes" id="UP000198287"/>
    </source>
</evidence>
<accession>A0A226EEV7</accession>
<feature type="region of interest" description="Disordered" evidence="1">
    <location>
        <begin position="348"/>
        <end position="449"/>
    </location>
</feature>
<feature type="compositionally biased region" description="Polar residues" evidence="1">
    <location>
        <begin position="348"/>
        <end position="360"/>
    </location>
</feature>
<feature type="compositionally biased region" description="Pro residues" evidence="1">
    <location>
        <begin position="424"/>
        <end position="433"/>
    </location>
</feature>
<reference evidence="3 4" key="1">
    <citation type="submission" date="2015-12" db="EMBL/GenBank/DDBJ databases">
        <title>The genome of Folsomia candida.</title>
        <authorList>
            <person name="Faddeeva A."/>
            <person name="Derks M.F."/>
            <person name="Anvar Y."/>
            <person name="Smit S."/>
            <person name="Van Straalen N."/>
            <person name="Roelofs D."/>
        </authorList>
    </citation>
    <scope>NUCLEOTIDE SEQUENCE [LARGE SCALE GENOMIC DNA]</scope>
    <source>
        <strain evidence="3 4">VU population</strain>
        <tissue evidence="3">Whole body</tissue>
    </source>
</reference>
<proteinExistence type="predicted"/>
<feature type="compositionally biased region" description="Acidic residues" evidence="1">
    <location>
        <begin position="434"/>
        <end position="449"/>
    </location>
</feature>
<evidence type="ECO:0000313" key="3">
    <source>
        <dbReference type="EMBL" id="OXA55216.1"/>
    </source>
</evidence>
<feature type="transmembrane region" description="Helical" evidence="2">
    <location>
        <begin position="243"/>
        <end position="263"/>
    </location>
</feature>
<feature type="compositionally biased region" description="Low complexity" evidence="1">
    <location>
        <begin position="72"/>
        <end position="113"/>
    </location>
</feature>
<dbReference type="AlphaFoldDB" id="A0A226EEV7"/>
<keyword evidence="4" id="KW-1185">Reference proteome</keyword>
<feature type="compositionally biased region" description="Gly residues" evidence="1">
    <location>
        <begin position="385"/>
        <end position="394"/>
    </location>
</feature>